<reference evidence="3 4" key="1">
    <citation type="submission" date="2016-02" db="EMBL/GenBank/DDBJ databases">
        <authorList>
            <person name="Wen L."/>
            <person name="He K."/>
            <person name="Yang H."/>
        </authorList>
    </citation>
    <scope>NUCLEOTIDE SEQUENCE [LARGE SCALE GENOMIC DNA]</scope>
    <source>
        <strain evidence="3 4">MJR8628A</strain>
    </source>
</reference>
<dbReference type="RefSeq" id="WP_061101734.1">
    <property type="nucleotide sequence ID" value="NZ_JADMXM010000028.1"/>
</dbReference>
<sequence>MEKIGIIGAGKVGVSLGRCWSGLEGLDLIGYYSRTKESSEYAAQLTNSISFDGLKDLVYKCNVIIIASPDDSIGDIWRQISIFNVQNKIIAHCSGSLSSEIFFDSSKLGASVCSLHPVLAVSSKEDSYKDLKKAFFTLEGDQVAVDFFAKILDIQKNPYKIIRSCDKTKYHISTVFMSNMIVAISNIASGLLRSYDFTEEEALLALSSLAKNNMENVFEKGLVSSLTGPVERNDTNTVIRHLRSLESQGQEGNLGQIYRLLSLELVKIAQIKNSNRNYEGMRKTLSKEEDL</sequence>
<dbReference type="AlphaFoldDB" id="A0A135YVN9"/>
<dbReference type="InterPro" id="IPR008927">
    <property type="entry name" value="6-PGluconate_DH-like_C_sf"/>
</dbReference>
<dbReference type="SUPFAM" id="SSF51735">
    <property type="entry name" value="NAD(P)-binding Rossmann-fold domains"/>
    <property type="match status" value="1"/>
</dbReference>
<dbReference type="Pfam" id="PF10728">
    <property type="entry name" value="DUF2520"/>
    <property type="match status" value="1"/>
</dbReference>
<organism evidence="3 4">
    <name type="scientific">Peptostreptococcus anaerobius</name>
    <dbReference type="NCBI Taxonomy" id="1261"/>
    <lineage>
        <taxon>Bacteria</taxon>
        <taxon>Bacillati</taxon>
        <taxon>Bacillota</taxon>
        <taxon>Clostridia</taxon>
        <taxon>Peptostreptococcales</taxon>
        <taxon>Peptostreptococcaceae</taxon>
        <taxon>Peptostreptococcus</taxon>
    </lineage>
</organism>
<dbReference type="Gene3D" id="1.10.1040.20">
    <property type="entry name" value="ProC-like, C-terminal domain"/>
    <property type="match status" value="1"/>
</dbReference>
<dbReference type="Proteomes" id="UP000070326">
    <property type="component" value="Unassembled WGS sequence"/>
</dbReference>
<protein>
    <recommendedName>
        <fullName evidence="5">DUF2520 domain-containing protein</fullName>
    </recommendedName>
</protein>
<dbReference type="STRING" id="1261.HMPREF3195_00736"/>
<gene>
    <name evidence="3" type="ORF">HMPREF3195_00736</name>
</gene>
<feature type="domain" description="DUF2520" evidence="2">
    <location>
        <begin position="135"/>
        <end position="263"/>
    </location>
</feature>
<name>A0A135YVN9_9FIRM</name>
<comment type="caution">
    <text evidence="3">The sequence shown here is derived from an EMBL/GenBank/DDBJ whole genome shotgun (WGS) entry which is preliminary data.</text>
</comment>
<dbReference type="InterPro" id="IPR019665">
    <property type="entry name" value="OxRdtase/DH_put_Rossmann_dom"/>
</dbReference>
<dbReference type="InterPro" id="IPR037108">
    <property type="entry name" value="TM1727-like_C_sf"/>
</dbReference>
<accession>A0A135YVN9</accession>
<feature type="domain" description="Putative oxidoreductase/dehydrogenase Rossmann-like" evidence="1">
    <location>
        <begin position="3"/>
        <end position="117"/>
    </location>
</feature>
<dbReference type="eggNOG" id="COG5495">
    <property type="taxonomic scope" value="Bacteria"/>
</dbReference>
<evidence type="ECO:0000313" key="3">
    <source>
        <dbReference type="EMBL" id="KXI13427.1"/>
    </source>
</evidence>
<dbReference type="PANTHER" id="PTHR40459">
    <property type="entry name" value="CONSERVED HYPOTHETICAL ALANINE AND LEUCINE RICH PROTEIN"/>
    <property type="match status" value="1"/>
</dbReference>
<evidence type="ECO:0000259" key="1">
    <source>
        <dbReference type="Pfam" id="PF10727"/>
    </source>
</evidence>
<evidence type="ECO:0000313" key="4">
    <source>
        <dbReference type="Proteomes" id="UP000070326"/>
    </source>
</evidence>
<dbReference type="PATRIC" id="fig|1261.5.peg.742"/>
<evidence type="ECO:0000259" key="2">
    <source>
        <dbReference type="Pfam" id="PF10728"/>
    </source>
</evidence>
<evidence type="ECO:0008006" key="5">
    <source>
        <dbReference type="Google" id="ProtNLM"/>
    </source>
</evidence>
<dbReference type="Pfam" id="PF10727">
    <property type="entry name" value="Rossmann-like"/>
    <property type="match status" value="1"/>
</dbReference>
<dbReference type="SUPFAM" id="SSF48179">
    <property type="entry name" value="6-phosphogluconate dehydrogenase C-terminal domain-like"/>
    <property type="match status" value="1"/>
</dbReference>
<proteinExistence type="predicted"/>
<dbReference type="InterPro" id="IPR036291">
    <property type="entry name" value="NAD(P)-bd_dom_sf"/>
</dbReference>
<dbReference type="InterPro" id="IPR018931">
    <property type="entry name" value="DUF2520"/>
</dbReference>
<dbReference type="EMBL" id="LSQZ01000023">
    <property type="protein sequence ID" value="KXI13427.1"/>
    <property type="molecule type" value="Genomic_DNA"/>
</dbReference>
<dbReference type="PANTHER" id="PTHR40459:SF1">
    <property type="entry name" value="CONSERVED HYPOTHETICAL ALANINE AND LEUCINE RICH PROTEIN"/>
    <property type="match status" value="1"/>
</dbReference>
<dbReference type="Gene3D" id="3.40.50.720">
    <property type="entry name" value="NAD(P)-binding Rossmann-like Domain"/>
    <property type="match status" value="1"/>
</dbReference>